<dbReference type="PANTHER" id="PTHR47331">
    <property type="entry name" value="PHD-TYPE DOMAIN-CONTAINING PROTEIN"/>
    <property type="match status" value="1"/>
</dbReference>
<organism evidence="1 2">
    <name type="scientific">Popillia japonica</name>
    <name type="common">Japanese beetle</name>
    <dbReference type="NCBI Taxonomy" id="7064"/>
    <lineage>
        <taxon>Eukaryota</taxon>
        <taxon>Metazoa</taxon>
        <taxon>Ecdysozoa</taxon>
        <taxon>Arthropoda</taxon>
        <taxon>Hexapoda</taxon>
        <taxon>Insecta</taxon>
        <taxon>Pterygota</taxon>
        <taxon>Neoptera</taxon>
        <taxon>Endopterygota</taxon>
        <taxon>Coleoptera</taxon>
        <taxon>Polyphaga</taxon>
        <taxon>Scarabaeiformia</taxon>
        <taxon>Scarabaeidae</taxon>
        <taxon>Rutelinae</taxon>
        <taxon>Popillia</taxon>
    </lineage>
</organism>
<dbReference type="AlphaFoldDB" id="A0AAW1KNT8"/>
<dbReference type="EMBL" id="JASPKY010000194">
    <property type="protein sequence ID" value="KAK9721862.1"/>
    <property type="molecule type" value="Genomic_DNA"/>
</dbReference>
<comment type="caution">
    <text evidence="1">The sequence shown here is derived from an EMBL/GenBank/DDBJ whole genome shotgun (WGS) entry which is preliminary data.</text>
</comment>
<protein>
    <submittedName>
        <fullName evidence="1">Uncharacterized protein</fullName>
    </submittedName>
</protein>
<reference evidence="1 2" key="1">
    <citation type="journal article" date="2024" name="BMC Genomics">
        <title>De novo assembly and annotation of Popillia japonica's genome with initial clues to its potential as an invasive pest.</title>
        <authorList>
            <person name="Cucini C."/>
            <person name="Boschi S."/>
            <person name="Funari R."/>
            <person name="Cardaioli E."/>
            <person name="Iannotti N."/>
            <person name="Marturano G."/>
            <person name="Paoli F."/>
            <person name="Bruttini M."/>
            <person name="Carapelli A."/>
            <person name="Frati F."/>
            <person name="Nardi F."/>
        </authorList>
    </citation>
    <scope>NUCLEOTIDE SEQUENCE [LARGE SCALE GENOMIC DNA]</scope>
    <source>
        <strain evidence="1">DMR45628</strain>
    </source>
</reference>
<dbReference type="Proteomes" id="UP001458880">
    <property type="component" value="Unassembled WGS sequence"/>
</dbReference>
<evidence type="ECO:0000313" key="1">
    <source>
        <dbReference type="EMBL" id="KAK9721862.1"/>
    </source>
</evidence>
<sequence>MDIQDQLAKFWEIEETRQPKLLSDEEQFCEESFNLTTKRNDDGRFTGLGYIEEQRQRRLQRILWRDEPTQKVKTYELNTVTYGTASASYLATRCLWRDEPTQKVKTYELNTVTYGTASASYLATRCIRQLATYELNTVTYGTASASYLATRCIRQLALDCKEQLPMVSRVIEQDFYVDDLLTGANEIEEATYIAQTVANILGSAGFELRKWLSNESRIVKKPHI</sequence>
<name>A0AAW1KNT8_POPJA</name>
<proteinExistence type="predicted"/>
<accession>A0AAW1KNT8</accession>
<evidence type="ECO:0000313" key="2">
    <source>
        <dbReference type="Proteomes" id="UP001458880"/>
    </source>
</evidence>
<gene>
    <name evidence="1" type="ORF">QE152_g19986</name>
</gene>
<keyword evidence="2" id="KW-1185">Reference proteome</keyword>